<dbReference type="Proteomes" id="UP001062846">
    <property type="component" value="Chromosome 1"/>
</dbReference>
<organism evidence="1 2">
    <name type="scientific">Rhododendron molle</name>
    <name type="common">Chinese azalea</name>
    <name type="synonym">Azalea mollis</name>
    <dbReference type="NCBI Taxonomy" id="49168"/>
    <lineage>
        <taxon>Eukaryota</taxon>
        <taxon>Viridiplantae</taxon>
        <taxon>Streptophyta</taxon>
        <taxon>Embryophyta</taxon>
        <taxon>Tracheophyta</taxon>
        <taxon>Spermatophyta</taxon>
        <taxon>Magnoliopsida</taxon>
        <taxon>eudicotyledons</taxon>
        <taxon>Gunneridae</taxon>
        <taxon>Pentapetalae</taxon>
        <taxon>asterids</taxon>
        <taxon>Ericales</taxon>
        <taxon>Ericaceae</taxon>
        <taxon>Ericoideae</taxon>
        <taxon>Rhodoreae</taxon>
        <taxon>Rhododendron</taxon>
    </lineage>
</organism>
<accession>A0ACC0Q5S2</accession>
<dbReference type="EMBL" id="CM046388">
    <property type="protein sequence ID" value="KAI8572217.1"/>
    <property type="molecule type" value="Genomic_DNA"/>
</dbReference>
<reference evidence="1" key="1">
    <citation type="submission" date="2022-02" db="EMBL/GenBank/DDBJ databases">
        <title>Plant Genome Project.</title>
        <authorList>
            <person name="Zhang R.-G."/>
        </authorList>
    </citation>
    <scope>NUCLEOTIDE SEQUENCE</scope>
    <source>
        <strain evidence="1">AT1</strain>
    </source>
</reference>
<protein>
    <submittedName>
        <fullName evidence="1">Uncharacterized protein</fullName>
    </submittedName>
</protein>
<proteinExistence type="predicted"/>
<gene>
    <name evidence="1" type="ORF">RHMOL_Rhmol01G0181000</name>
</gene>
<comment type="caution">
    <text evidence="1">The sequence shown here is derived from an EMBL/GenBank/DDBJ whole genome shotgun (WGS) entry which is preliminary data.</text>
</comment>
<keyword evidence="2" id="KW-1185">Reference proteome</keyword>
<sequence>MTSGGGREAPSREEVAAAAMDGTSGSGVIPGDKGVTGKDLAAVVEADEDAVAVESSSGGLAAVGDVGGSEIVRGDGGELATGRRDTLGGGGDDTSSGGDAAGTPHTPTVEDLLAAAERAGDDRRDGGGDEVVMVGRVVATPVLRATIVEPRGGDSGIGASHPVPFMEGDFLDTARPRDILEALGLDAGGSDLGVVVGSVTERCCGDDGGGHGIARDG</sequence>
<evidence type="ECO:0000313" key="1">
    <source>
        <dbReference type="EMBL" id="KAI8572217.1"/>
    </source>
</evidence>
<evidence type="ECO:0000313" key="2">
    <source>
        <dbReference type="Proteomes" id="UP001062846"/>
    </source>
</evidence>
<name>A0ACC0Q5S2_RHOML</name>